<dbReference type="PANTHER" id="PTHR47926:SF416">
    <property type="entry name" value="(WILD MALAYSIAN BANANA) HYPOTHETICAL PROTEIN"/>
    <property type="match status" value="1"/>
</dbReference>
<dbReference type="EMBL" id="JAUIZM010000001">
    <property type="protein sequence ID" value="KAK1404142.1"/>
    <property type="molecule type" value="Genomic_DNA"/>
</dbReference>
<accession>A0AAD8JKG3</accession>
<gene>
    <name evidence="3" type="ORF">POM88_003747</name>
</gene>
<dbReference type="PANTHER" id="PTHR47926">
    <property type="entry name" value="PENTATRICOPEPTIDE REPEAT-CONTAINING PROTEIN"/>
    <property type="match status" value="1"/>
</dbReference>
<dbReference type="NCBIfam" id="TIGR00756">
    <property type="entry name" value="PPR"/>
    <property type="match status" value="6"/>
</dbReference>
<proteinExistence type="predicted"/>
<comment type="caution">
    <text evidence="3">The sequence shown here is derived from an EMBL/GenBank/DDBJ whole genome shotgun (WGS) entry which is preliminary data.</text>
</comment>
<feature type="repeat" description="PPR" evidence="2">
    <location>
        <begin position="276"/>
        <end position="306"/>
    </location>
</feature>
<keyword evidence="1" id="KW-0677">Repeat</keyword>
<organism evidence="3 4">
    <name type="scientific">Heracleum sosnowskyi</name>
    <dbReference type="NCBI Taxonomy" id="360622"/>
    <lineage>
        <taxon>Eukaryota</taxon>
        <taxon>Viridiplantae</taxon>
        <taxon>Streptophyta</taxon>
        <taxon>Embryophyta</taxon>
        <taxon>Tracheophyta</taxon>
        <taxon>Spermatophyta</taxon>
        <taxon>Magnoliopsida</taxon>
        <taxon>eudicotyledons</taxon>
        <taxon>Gunneridae</taxon>
        <taxon>Pentapetalae</taxon>
        <taxon>asterids</taxon>
        <taxon>campanulids</taxon>
        <taxon>Apiales</taxon>
        <taxon>Apiaceae</taxon>
        <taxon>Apioideae</taxon>
        <taxon>apioid superclade</taxon>
        <taxon>Tordylieae</taxon>
        <taxon>Tordyliinae</taxon>
        <taxon>Heracleum</taxon>
    </lineage>
</organism>
<reference evidence="3" key="2">
    <citation type="submission" date="2023-05" db="EMBL/GenBank/DDBJ databases">
        <authorList>
            <person name="Schelkunov M.I."/>
        </authorList>
    </citation>
    <scope>NUCLEOTIDE SEQUENCE</scope>
    <source>
        <strain evidence="3">Hsosn_3</strain>
        <tissue evidence="3">Leaf</tissue>
    </source>
</reference>
<dbReference type="Gene3D" id="1.25.40.10">
    <property type="entry name" value="Tetratricopeptide repeat domain"/>
    <property type="match status" value="3"/>
</dbReference>
<dbReference type="Pfam" id="PF20431">
    <property type="entry name" value="E_motif"/>
    <property type="match status" value="1"/>
</dbReference>
<dbReference type="GO" id="GO:0003723">
    <property type="term" value="F:RNA binding"/>
    <property type="evidence" value="ECO:0007669"/>
    <property type="project" value="InterPro"/>
</dbReference>
<name>A0AAD8JKG3_9APIA</name>
<protein>
    <submittedName>
        <fullName evidence="3">Pentatricopeptide repeat-containing protein</fullName>
    </submittedName>
</protein>
<dbReference type="Proteomes" id="UP001237642">
    <property type="component" value="Unassembled WGS sequence"/>
</dbReference>
<dbReference type="FunFam" id="1.25.40.10:FF:000348">
    <property type="entry name" value="Pentatricopeptide repeat-containing protein chloroplastic"/>
    <property type="match status" value="1"/>
</dbReference>
<dbReference type="FunFam" id="1.25.40.10:FF:000184">
    <property type="entry name" value="Pentatricopeptide repeat-containing protein, chloroplastic"/>
    <property type="match status" value="1"/>
</dbReference>
<dbReference type="AlphaFoldDB" id="A0AAD8JKG3"/>
<dbReference type="InterPro" id="IPR046960">
    <property type="entry name" value="PPR_At4g14850-like_plant"/>
</dbReference>
<dbReference type="InterPro" id="IPR011990">
    <property type="entry name" value="TPR-like_helical_dom_sf"/>
</dbReference>
<evidence type="ECO:0000256" key="2">
    <source>
        <dbReference type="PROSITE-ProRule" id="PRU00708"/>
    </source>
</evidence>
<feature type="repeat" description="PPR" evidence="2">
    <location>
        <begin position="74"/>
        <end position="108"/>
    </location>
</feature>
<dbReference type="InterPro" id="IPR046848">
    <property type="entry name" value="E_motif"/>
</dbReference>
<evidence type="ECO:0000313" key="4">
    <source>
        <dbReference type="Proteomes" id="UP001237642"/>
    </source>
</evidence>
<dbReference type="Pfam" id="PF13041">
    <property type="entry name" value="PPR_2"/>
    <property type="match status" value="3"/>
</dbReference>
<dbReference type="Pfam" id="PF01535">
    <property type="entry name" value="PPR"/>
    <property type="match status" value="2"/>
</dbReference>
<dbReference type="InterPro" id="IPR002885">
    <property type="entry name" value="PPR_rpt"/>
</dbReference>
<evidence type="ECO:0000256" key="1">
    <source>
        <dbReference type="ARBA" id="ARBA00022737"/>
    </source>
</evidence>
<dbReference type="GO" id="GO:0009451">
    <property type="term" value="P:RNA modification"/>
    <property type="evidence" value="ECO:0007669"/>
    <property type="project" value="InterPro"/>
</dbReference>
<dbReference type="PROSITE" id="PS51375">
    <property type="entry name" value="PPR"/>
    <property type="match status" value="6"/>
</dbReference>
<feature type="repeat" description="PPR" evidence="2">
    <location>
        <begin position="175"/>
        <end position="205"/>
    </location>
</feature>
<keyword evidence="4" id="KW-1185">Reference proteome</keyword>
<feature type="repeat" description="PPR" evidence="2">
    <location>
        <begin position="307"/>
        <end position="341"/>
    </location>
</feature>
<sequence length="530" mass="58873">MSQSVSNYLKCGYKALSLLNKPCLQLTQLYQIHSHLIVSGSISDPFAAGKLISQLVSFDHTHAYAVFCRLPHKSTYLWNTVLRSFVENKDSNNALSVYKMMMSSGFLPNNYTFSFVFRGCIDIGDVGFGLLCHAQVIKLGWECYDFVQNGLIHFYVSCDLMRCARMLFDVSLNRDVVTWTAVLNGYVKCGDVGSAKKLFDEMPERNAVSWSVMVNGYVKVGCFKEALEIFNEMQRSGVRPNHAGIVGALSACGSLGALDQGKWIHAYVDRSKMELDTVLGTALIDMYAKCGSVEAACRVFEDMPRRDVYAFTSLISGLSNHGDSVMAVELLKRMGDEGIKPNEVTFICILSACARVGLVDEGLRVFESMNDVYGIKPEVEHYGCLVDLLGRAGLLEQAKDVVRDMPMEPDIYVLGALLNACRVHGDADLGNEMVEGLVSRSLDHSGVHVLLSNIYASANQWDRVERVRKGMVEKDVKKVPGCSLIEVDGVVVEFIAGNRYHVLMEDIELLWIQSDIHLKSHSFDSDILLI</sequence>
<feature type="repeat" description="PPR" evidence="2">
    <location>
        <begin position="206"/>
        <end position="240"/>
    </location>
</feature>
<reference evidence="3" key="1">
    <citation type="submission" date="2023-02" db="EMBL/GenBank/DDBJ databases">
        <title>Genome of toxic invasive species Heracleum sosnowskyi carries increased number of genes despite the absence of recent whole-genome duplications.</title>
        <authorList>
            <person name="Schelkunov M."/>
            <person name="Shtratnikova V."/>
            <person name="Makarenko M."/>
            <person name="Klepikova A."/>
            <person name="Omelchenko D."/>
            <person name="Novikova G."/>
            <person name="Obukhova E."/>
            <person name="Bogdanov V."/>
            <person name="Penin A."/>
            <person name="Logacheva M."/>
        </authorList>
    </citation>
    <scope>NUCLEOTIDE SEQUENCE</scope>
    <source>
        <strain evidence="3">Hsosn_3</strain>
        <tissue evidence="3">Leaf</tissue>
    </source>
</reference>
<evidence type="ECO:0000313" key="3">
    <source>
        <dbReference type="EMBL" id="KAK1404142.1"/>
    </source>
</evidence>
<feature type="repeat" description="PPR" evidence="2">
    <location>
        <begin position="342"/>
        <end position="372"/>
    </location>
</feature>